<keyword evidence="1" id="KW-0472">Membrane</keyword>
<sequence length="1030" mass="111824">MIKFSIGRPVLTMVTMLLVIILGAVSLINIPLKLIPEINPPIGVVVTSYSQASPEEVNQQVTLPLENQLSTTPGLDSMISTSQEGSNLIFLQFGWATDIDEVENDINQALRAAQLPDGAGEPRFMKFDPSQLPIIQMSLSSDEKDAEFQSLIEDLTVELERIQGIASVDAEGLATESIEINLDGEALDEHQLDMTAIQQALTASHLSLPGTSIDDGTKSITTRIQSQFQSISDLEAFIVTVDPANGEAITLSDIAEIERVSTSGDTISRTNQQPSVLVNVLEEADGNTSNASREFNAVLEETLEQPKYQDIEADVLFDQGDYINRSISDISQALILGAAFAMAVLFLFLRNFKSPIIVGIAIPYSVVFTFVLMYFSDFTLNLLTMGGLALGVGMLVDNSIVVIENINRHLGMNKSPKEAAYDGAKEVAGAITASTLTTVAVFLPVVFIEGIIGQIFTQFSVTIAFSLLASLVVSLTTVPMFASKFMKRPNKNLERGNRKGFFNRVFNGLLKRVLRFRIITIILVGILVGLGVFGIYRTGLIFLPETDEGFFSANIDMTAGTNLETTEQAVGEMESYLSSIEDIDVYLSMAGVSSNGGIMSSADTSEGAIYVTTVPMEERGRSTNEIAREVGPELQNIAESYIEDAEVSMTTSTSTGTDSSVLSFNLMNDSEQDLNADEEALTAALRELDTVAGVSNNLTETVEELAVDLDQEALFENQLTAAEVAEKFSNFTRGVDVFNITEGETEEILTVSLQLADEDVDSIEALGNMTIQTSATGESVNLEDVAEIERQAASATIERIDGLHAYQYELEVAAGSSLSEAAAELEETTGDLNLSEGSEIQFTGDQELIEDSVMDMLMAMVLAVILVYFVMAAQFESFKYPFVIMFTVPLMSIGIMFGLWITDTPLSVPVFIGALVLIGIVVNNGIVLVDFINQLRERGMNPYEAIIEAVNIRIRPILMTAFTTMLGLIPIAFGFGEGAEINQPMGISVIGGLFTSTFLTLLIVPLVYSLLTRETLTMNFKKNRHKFGRG</sequence>
<feature type="transmembrane region" description="Helical" evidence="1">
    <location>
        <begin position="459"/>
        <end position="482"/>
    </location>
</feature>
<evidence type="ECO:0000313" key="3">
    <source>
        <dbReference type="Proteomes" id="UP001455384"/>
    </source>
</evidence>
<dbReference type="PRINTS" id="PR00702">
    <property type="entry name" value="ACRIFLAVINRP"/>
</dbReference>
<proteinExistence type="predicted"/>
<feature type="transmembrane region" description="Helical" evidence="1">
    <location>
        <begin position="356"/>
        <end position="376"/>
    </location>
</feature>
<feature type="transmembrane region" description="Helical" evidence="1">
    <location>
        <begin position="987"/>
        <end position="1011"/>
    </location>
</feature>
<keyword evidence="3" id="KW-1185">Reference proteome</keyword>
<keyword evidence="1" id="KW-1133">Transmembrane helix</keyword>
<dbReference type="PANTHER" id="PTHR32063:SF0">
    <property type="entry name" value="SWARMING MOTILITY PROTEIN SWRC"/>
    <property type="match status" value="1"/>
</dbReference>
<dbReference type="SUPFAM" id="SSF82866">
    <property type="entry name" value="Multidrug efflux transporter AcrB transmembrane domain"/>
    <property type="match status" value="2"/>
</dbReference>
<dbReference type="Gene3D" id="3.30.70.1440">
    <property type="entry name" value="Multidrug efflux transporter AcrB pore domain"/>
    <property type="match status" value="1"/>
</dbReference>
<evidence type="ECO:0000256" key="1">
    <source>
        <dbReference type="SAM" id="Phobius"/>
    </source>
</evidence>
<feature type="transmembrane region" description="Helical" evidence="1">
    <location>
        <begin position="382"/>
        <end position="406"/>
    </location>
</feature>
<dbReference type="RefSeq" id="WP_342388286.1">
    <property type="nucleotide sequence ID" value="NZ_CP138333.2"/>
</dbReference>
<feature type="transmembrane region" description="Helical" evidence="1">
    <location>
        <begin position="427"/>
        <end position="447"/>
    </location>
</feature>
<feature type="transmembrane region" description="Helical" evidence="1">
    <location>
        <begin position="908"/>
        <end position="933"/>
    </location>
</feature>
<feature type="transmembrane region" description="Helical" evidence="1">
    <location>
        <begin position="882"/>
        <end position="902"/>
    </location>
</feature>
<dbReference type="Proteomes" id="UP001455384">
    <property type="component" value="Chromosome"/>
</dbReference>
<evidence type="ECO:0000313" key="2">
    <source>
        <dbReference type="EMBL" id="WZX29733.1"/>
    </source>
</evidence>
<dbReference type="Pfam" id="PF00873">
    <property type="entry name" value="ACR_tran"/>
    <property type="match status" value="1"/>
</dbReference>
<dbReference type="Gene3D" id="3.30.70.1320">
    <property type="entry name" value="Multidrug efflux transporter AcrB pore domain like"/>
    <property type="match status" value="1"/>
</dbReference>
<reference evidence="3" key="1">
    <citation type="submission" date="2023-10" db="EMBL/GenBank/DDBJ databases">
        <title>Genome analysis and identification of Salinococcus sp. Bachu38 nov., a PGPR from the rhizosphere of Tamarix.</title>
        <authorList>
            <person name="Liang Z."/>
            <person name="Zhang X."/>
            <person name="Jia J."/>
            <person name="Chen X."/>
            <person name="Wang Y."/>
            <person name="Wang Q."/>
            <person name="Wang R."/>
        </authorList>
    </citation>
    <scope>NUCLEOTIDE SEQUENCE [LARGE SCALE GENOMIC DNA]</scope>
    <source>
        <strain evidence="3">Bachu38</strain>
    </source>
</reference>
<dbReference type="Gene3D" id="3.30.2090.10">
    <property type="entry name" value="Multidrug efflux transporter AcrB TolC docking domain, DN and DC subdomains"/>
    <property type="match status" value="2"/>
</dbReference>
<name>A0ABZ3CI62_9STAP</name>
<protein>
    <submittedName>
        <fullName evidence="2">Efflux RND transporter permease subunit</fullName>
    </submittedName>
</protein>
<dbReference type="InterPro" id="IPR027463">
    <property type="entry name" value="AcrB_DN_DC_subdom"/>
</dbReference>
<dbReference type="Gene3D" id="3.30.70.1430">
    <property type="entry name" value="Multidrug efflux transporter AcrB pore domain"/>
    <property type="match status" value="2"/>
</dbReference>
<organism evidence="2 3">
    <name type="scientific">Salinicoccus bachuensis</name>
    <dbReference type="NCBI Taxonomy" id="3136731"/>
    <lineage>
        <taxon>Bacteria</taxon>
        <taxon>Bacillati</taxon>
        <taxon>Bacillota</taxon>
        <taxon>Bacilli</taxon>
        <taxon>Bacillales</taxon>
        <taxon>Staphylococcaceae</taxon>
        <taxon>Salinicoccus</taxon>
    </lineage>
</organism>
<feature type="transmembrane region" description="Helical" evidence="1">
    <location>
        <begin position="514"/>
        <end position="536"/>
    </location>
</feature>
<feature type="transmembrane region" description="Helical" evidence="1">
    <location>
        <begin position="856"/>
        <end position="875"/>
    </location>
</feature>
<dbReference type="SUPFAM" id="SSF82693">
    <property type="entry name" value="Multidrug efflux transporter AcrB pore domain, PN1, PN2, PC1 and PC2 subdomains"/>
    <property type="match status" value="3"/>
</dbReference>
<dbReference type="InterPro" id="IPR001036">
    <property type="entry name" value="Acrflvin-R"/>
</dbReference>
<gene>
    <name evidence="2" type="ORF">RQP18_00760</name>
</gene>
<feature type="transmembrane region" description="Helical" evidence="1">
    <location>
        <begin position="12"/>
        <end position="32"/>
    </location>
</feature>
<accession>A0ABZ3CI62</accession>
<dbReference type="PANTHER" id="PTHR32063">
    <property type="match status" value="1"/>
</dbReference>
<feature type="transmembrane region" description="Helical" evidence="1">
    <location>
        <begin position="954"/>
        <end position="975"/>
    </location>
</feature>
<dbReference type="EMBL" id="CP138333">
    <property type="protein sequence ID" value="WZX29733.1"/>
    <property type="molecule type" value="Genomic_DNA"/>
</dbReference>
<dbReference type="SUPFAM" id="SSF82714">
    <property type="entry name" value="Multidrug efflux transporter AcrB TolC docking domain, DN and DC subdomains"/>
    <property type="match status" value="2"/>
</dbReference>
<keyword evidence="1" id="KW-0812">Transmembrane</keyword>
<feature type="transmembrane region" description="Helical" evidence="1">
    <location>
        <begin position="330"/>
        <end position="349"/>
    </location>
</feature>
<dbReference type="Gene3D" id="1.20.1640.10">
    <property type="entry name" value="Multidrug efflux transporter AcrB transmembrane domain"/>
    <property type="match status" value="2"/>
</dbReference>